<dbReference type="EMBL" id="VXIV02001916">
    <property type="protein sequence ID" value="KAF6028745.1"/>
    <property type="molecule type" value="Genomic_DNA"/>
</dbReference>
<comment type="caution">
    <text evidence="1">The sequence shown here is derived from an EMBL/GenBank/DDBJ whole genome shotgun (WGS) entry which is preliminary data.</text>
</comment>
<sequence length="78" mass="8810">MPPIVISKDAKKAGKAKAARTGDKKKEFYCLNFFMITSTSICLPKLFQKVPRKQERLKQPALVIFMALVALEKVSLVR</sequence>
<organism evidence="1 2">
    <name type="scientific">Bugula neritina</name>
    <name type="common">Brown bryozoan</name>
    <name type="synonym">Sertularia neritina</name>
    <dbReference type="NCBI Taxonomy" id="10212"/>
    <lineage>
        <taxon>Eukaryota</taxon>
        <taxon>Metazoa</taxon>
        <taxon>Spiralia</taxon>
        <taxon>Lophotrochozoa</taxon>
        <taxon>Bryozoa</taxon>
        <taxon>Gymnolaemata</taxon>
        <taxon>Cheilostomatida</taxon>
        <taxon>Flustrina</taxon>
        <taxon>Buguloidea</taxon>
        <taxon>Bugulidae</taxon>
        <taxon>Bugula</taxon>
    </lineage>
</organism>
<dbReference type="AlphaFoldDB" id="A0A7J7JS13"/>
<proteinExistence type="predicted"/>
<evidence type="ECO:0000313" key="2">
    <source>
        <dbReference type="Proteomes" id="UP000593567"/>
    </source>
</evidence>
<reference evidence="1" key="1">
    <citation type="submission" date="2020-06" db="EMBL/GenBank/DDBJ databases">
        <title>Draft genome of Bugula neritina, a colonial animal packing powerful symbionts and potential medicines.</title>
        <authorList>
            <person name="Rayko M."/>
        </authorList>
    </citation>
    <scope>NUCLEOTIDE SEQUENCE [LARGE SCALE GENOMIC DNA]</scope>
    <source>
        <strain evidence="1">Kwan_BN1</strain>
    </source>
</reference>
<keyword evidence="2" id="KW-1185">Reference proteome</keyword>
<accession>A0A7J7JS13</accession>
<gene>
    <name evidence="1" type="ORF">EB796_012937</name>
</gene>
<protein>
    <submittedName>
        <fullName evidence="1">Uncharacterized protein</fullName>
    </submittedName>
</protein>
<dbReference type="Proteomes" id="UP000593567">
    <property type="component" value="Unassembled WGS sequence"/>
</dbReference>
<name>A0A7J7JS13_BUGNE</name>
<evidence type="ECO:0000313" key="1">
    <source>
        <dbReference type="EMBL" id="KAF6028745.1"/>
    </source>
</evidence>